<accession>A0A453PXP6</accession>
<proteinExistence type="predicted"/>
<feature type="region of interest" description="Disordered" evidence="1">
    <location>
        <begin position="1"/>
        <end position="102"/>
    </location>
</feature>
<reference evidence="3" key="2">
    <citation type="journal article" date="2017" name="Nat. Plants">
        <title>The Aegilops tauschii genome reveals multiple impacts of transposons.</title>
        <authorList>
            <person name="Zhao G."/>
            <person name="Zou C."/>
            <person name="Li K."/>
            <person name="Wang K."/>
            <person name="Li T."/>
            <person name="Gao L."/>
            <person name="Zhang X."/>
            <person name="Wang H."/>
            <person name="Yang Z."/>
            <person name="Liu X."/>
            <person name="Jiang W."/>
            <person name="Mao L."/>
            <person name="Kong X."/>
            <person name="Jiao Y."/>
            <person name="Jia J."/>
        </authorList>
    </citation>
    <scope>NUCLEOTIDE SEQUENCE [LARGE SCALE GENOMIC DNA]</scope>
    <source>
        <strain evidence="3">cv. AL8/78</strain>
    </source>
</reference>
<evidence type="ECO:0000313" key="2">
    <source>
        <dbReference type="EnsemblPlants" id="AET6Gv20902400.1"/>
    </source>
</evidence>
<reference evidence="2" key="5">
    <citation type="journal article" date="2021" name="G3 (Bethesda)">
        <title>Aegilops tauschii genome assembly Aet v5.0 features greater sequence contiguity and improved annotation.</title>
        <authorList>
            <person name="Wang L."/>
            <person name="Zhu T."/>
            <person name="Rodriguez J.C."/>
            <person name="Deal K.R."/>
            <person name="Dubcovsky J."/>
            <person name="McGuire P.E."/>
            <person name="Lux T."/>
            <person name="Spannagl M."/>
            <person name="Mayer K.F.X."/>
            <person name="Baldrich P."/>
            <person name="Meyers B.C."/>
            <person name="Huo N."/>
            <person name="Gu Y.Q."/>
            <person name="Zhou H."/>
            <person name="Devos K.M."/>
            <person name="Bennetzen J.L."/>
            <person name="Unver T."/>
            <person name="Budak H."/>
            <person name="Gulick P.J."/>
            <person name="Galiba G."/>
            <person name="Kalapos B."/>
            <person name="Nelson D.R."/>
            <person name="Li P."/>
            <person name="You F.M."/>
            <person name="Luo M.C."/>
            <person name="Dvorak J."/>
        </authorList>
    </citation>
    <scope>NUCLEOTIDE SEQUENCE [LARGE SCALE GENOMIC DNA]</scope>
    <source>
        <strain evidence="2">cv. AL8/78</strain>
    </source>
</reference>
<feature type="compositionally biased region" description="Basic and acidic residues" evidence="1">
    <location>
        <begin position="45"/>
        <end position="63"/>
    </location>
</feature>
<dbReference type="AlphaFoldDB" id="A0A453PXP6"/>
<evidence type="ECO:0000256" key="1">
    <source>
        <dbReference type="SAM" id="MobiDB-lite"/>
    </source>
</evidence>
<feature type="compositionally biased region" description="Low complexity" evidence="1">
    <location>
        <begin position="64"/>
        <end position="80"/>
    </location>
</feature>
<dbReference type="Proteomes" id="UP000015105">
    <property type="component" value="Chromosome 6D"/>
</dbReference>
<dbReference type="Gramene" id="AET6Gv20902400.1">
    <property type="protein sequence ID" value="AET6Gv20902400.1"/>
    <property type="gene ID" value="AET6Gv20902400"/>
</dbReference>
<name>A0A453PXP6_AEGTS</name>
<sequence length="142" mass="15312">SSPASARRPTTGLLPLQSPPEPAVVVRPRLVAGRVNVWRKRNGARRGDHQEQQRRLGRQDRQGPVRPARAPAGAGQPPVLRRQRPPPLPRLQAPPVKAGPTRGDRVTRLLCFAARTRELTSSGGRCASISRAPTHGSVVAST</sequence>
<reference evidence="2" key="4">
    <citation type="submission" date="2019-03" db="UniProtKB">
        <authorList>
            <consortium name="EnsemblPlants"/>
        </authorList>
    </citation>
    <scope>IDENTIFICATION</scope>
</reference>
<reference evidence="3" key="1">
    <citation type="journal article" date="2014" name="Science">
        <title>Ancient hybridizations among the ancestral genomes of bread wheat.</title>
        <authorList>
            <consortium name="International Wheat Genome Sequencing Consortium,"/>
            <person name="Marcussen T."/>
            <person name="Sandve S.R."/>
            <person name="Heier L."/>
            <person name="Spannagl M."/>
            <person name="Pfeifer M."/>
            <person name="Jakobsen K.S."/>
            <person name="Wulff B.B."/>
            <person name="Steuernagel B."/>
            <person name="Mayer K.F."/>
            <person name="Olsen O.A."/>
        </authorList>
    </citation>
    <scope>NUCLEOTIDE SEQUENCE [LARGE SCALE GENOMIC DNA]</scope>
    <source>
        <strain evidence="3">cv. AL8/78</strain>
    </source>
</reference>
<protein>
    <submittedName>
        <fullName evidence="2">Uncharacterized protein</fullName>
    </submittedName>
</protein>
<evidence type="ECO:0000313" key="3">
    <source>
        <dbReference type="Proteomes" id="UP000015105"/>
    </source>
</evidence>
<reference evidence="2" key="3">
    <citation type="journal article" date="2017" name="Nature">
        <title>Genome sequence of the progenitor of the wheat D genome Aegilops tauschii.</title>
        <authorList>
            <person name="Luo M.C."/>
            <person name="Gu Y.Q."/>
            <person name="Puiu D."/>
            <person name="Wang H."/>
            <person name="Twardziok S.O."/>
            <person name="Deal K.R."/>
            <person name="Huo N."/>
            <person name="Zhu T."/>
            <person name="Wang L."/>
            <person name="Wang Y."/>
            <person name="McGuire P.E."/>
            <person name="Liu S."/>
            <person name="Long H."/>
            <person name="Ramasamy R.K."/>
            <person name="Rodriguez J.C."/>
            <person name="Van S.L."/>
            <person name="Yuan L."/>
            <person name="Wang Z."/>
            <person name="Xia Z."/>
            <person name="Xiao L."/>
            <person name="Anderson O.D."/>
            <person name="Ouyang S."/>
            <person name="Liang Y."/>
            <person name="Zimin A.V."/>
            <person name="Pertea G."/>
            <person name="Qi P."/>
            <person name="Bennetzen J.L."/>
            <person name="Dai X."/>
            <person name="Dawson M.W."/>
            <person name="Muller H.G."/>
            <person name="Kugler K."/>
            <person name="Rivarola-Duarte L."/>
            <person name="Spannagl M."/>
            <person name="Mayer K.F.X."/>
            <person name="Lu F.H."/>
            <person name="Bevan M.W."/>
            <person name="Leroy P."/>
            <person name="Li P."/>
            <person name="You F.M."/>
            <person name="Sun Q."/>
            <person name="Liu Z."/>
            <person name="Lyons E."/>
            <person name="Wicker T."/>
            <person name="Salzberg S.L."/>
            <person name="Devos K.M."/>
            <person name="Dvorak J."/>
        </authorList>
    </citation>
    <scope>NUCLEOTIDE SEQUENCE [LARGE SCALE GENOMIC DNA]</scope>
    <source>
        <strain evidence="2">cv. AL8/78</strain>
    </source>
</reference>
<keyword evidence="3" id="KW-1185">Reference proteome</keyword>
<dbReference type="EnsemblPlants" id="AET6Gv20902400.1">
    <property type="protein sequence ID" value="AET6Gv20902400.1"/>
    <property type="gene ID" value="AET6Gv20902400"/>
</dbReference>
<feature type="region of interest" description="Disordered" evidence="1">
    <location>
        <begin position="121"/>
        <end position="142"/>
    </location>
</feature>
<organism evidence="2 3">
    <name type="scientific">Aegilops tauschii subsp. strangulata</name>
    <name type="common">Goatgrass</name>
    <dbReference type="NCBI Taxonomy" id="200361"/>
    <lineage>
        <taxon>Eukaryota</taxon>
        <taxon>Viridiplantae</taxon>
        <taxon>Streptophyta</taxon>
        <taxon>Embryophyta</taxon>
        <taxon>Tracheophyta</taxon>
        <taxon>Spermatophyta</taxon>
        <taxon>Magnoliopsida</taxon>
        <taxon>Liliopsida</taxon>
        <taxon>Poales</taxon>
        <taxon>Poaceae</taxon>
        <taxon>BOP clade</taxon>
        <taxon>Pooideae</taxon>
        <taxon>Triticodae</taxon>
        <taxon>Triticeae</taxon>
        <taxon>Triticinae</taxon>
        <taxon>Aegilops</taxon>
    </lineage>
</organism>